<evidence type="ECO:0000256" key="4">
    <source>
        <dbReference type="ARBA" id="ARBA00022552"/>
    </source>
</evidence>
<feature type="compositionally biased region" description="Polar residues" evidence="7">
    <location>
        <begin position="1"/>
        <end position="17"/>
    </location>
</feature>
<evidence type="ECO:0000313" key="9">
    <source>
        <dbReference type="Proteomes" id="UP000094043"/>
    </source>
</evidence>
<dbReference type="Pfam" id="PF04147">
    <property type="entry name" value="Nop14"/>
    <property type="match status" value="1"/>
</dbReference>
<gene>
    <name evidence="8" type="ORF">L203_101972</name>
</gene>
<protein>
    <recommendedName>
        <fullName evidence="10">Nucleolar protein 14</fullName>
    </recommendedName>
</protein>
<evidence type="ECO:0000256" key="3">
    <source>
        <dbReference type="ARBA" id="ARBA00022517"/>
    </source>
</evidence>
<evidence type="ECO:0000256" key="7">
    <source>
        <dbReference type="SAM" id="MobiDB-lite"/>
    </source>
</evidence>
<organism evidence="8 9">
    <name type="scientific">Cryptococcus depauperatus CBS 7841</name>
    <dbReference type="NCBI Taxonomy" id="1295531"/>
    <lineage>
        <taxon>Eukaryota</taxon>
        <taxon>Fungi</taxon>
        <taxon>Dikarya</taxon>
        <taxon>Basidiomycota</taxon>
        <taxon>Agaricomycotina</taxon>
        <taxon>Tremellomycetes</taxon>
        <taxon>Tremellales</taxon>
        <taxon>Cryptococcaceae</taxon>
        <taxon>Cryptococcus</taxon>
    </lineage>
</organism>
<comment type="function">
    <text evidence="6">Involved in nucleolar processing of pre-18S ribosomal RNA. Has a role in the nuclear export of 40S pre-ribosomal subunit to the cytoplasm.</text>
</comment>
<feature type="compositionally biased region" description="Acidic residues" evidence="7">
    <location>
        <begin position="420"/>
        <end position="449"/>
    </location>
</feature>
<dbReference type="GO" id="GO:0030490">
    <property type="term" value="P:maturation of SSU-rRNA"/>
    <property type="evidence" value="ECO:0007669"/>
    <property type="project" value="TreeGrafter"/>
</dbReference>
<dbReference type="PANTHER" id="PTHR23183:SF0">
    <property type="entry name" value="NUCLEOLAR PROTEIN 14"/>
    <property type="match status" value="1"/>
</dbReference>
<dbReference type="Proteomes" id="UP000094043">
    <property type="component" value="Chromosome 2"/>
</dbReference>
<proteinExistence type="inferred from homology"/>
<dbReference type="AlphaFoldDB" id="A0AAJ8LZ06"/>
<reference evidence="8" key="2">
    <citation type="journal article" date="2022" name="Elife">
        <title>Obligate sexual reproduction of a homothallic fungus closely related to the Cryptococcus pathogenic species complex.</title>
        <authorList>
            <person name="Passer A.R."/>
            <person name="Clancey S.A."/>
            <person name="Shea T."/>
            <person name="David-Palma M."/>
            <person name="Averette A.F."/>
            <person name="Boekhout T."/>
            <person name="Porcel B.M."/>
            <person name="Nowrousian M."/>
            <person name="Cuomo C.A."/>
            <person name="Sun S."/>
            <person name="Heitman J."/>
            <person name="Coelho M.A."/>
        </authorList>
    </citation>
    <scope>NUCLEOTIDE SEQUENCE</scope>
    <source>
        <strain evidence="8">CBS 7841</strain>
    </source>
</reference>
<keyword evidence="5" id="KW-0539">Nucleus</keyword>
<feature type="region of interest" description="Disordered" evidence="7">
    <location>
        <begin position="174"/>
        <end position="196"/>
    </location>
</feature>
<feature type="region of interest" description="Disordered" evidence="7">
    <location>
        <begin position="911"/>
        <end position="932"/>
    </location>
</feature>
<comment type="similarity">
    <text evidence="2">Belongs to the NOP14 family.</text>
</comment>
<evidence type="ECO:0000256" key="5">
    <source>
        <dbReference type="ARBA" id="ARBA00023242"/>
    </source>
</evidence>
<name>A0AAJ8LZ06_9TREE</name>
<feature type="region of interest" description="Disordered" evidence="7">
    <location>
        <begin position="1"/>
        <end position="45"/>
    </location>
</feature>
<comment type="subcellular location">
    <subcellularLocation>
        <location evidence="1">Nucleus</location>
        <location evidence="1">Nucleolus</location>
    </subcellularLocation>
</comment>
<evidence type="ECO:0000256" key="6">
    <source>
        <dbReference type="ARBA" id="ARBA00024695"/>
    </source>
</evidence>
<dbReference type="KEGG" id="cdep:91086184"/>
<evidence type="ECO:0008006" key="10">
    <source>
        <dbReference type="Google" id="ProtNLM"/>
    </source>
</evidence>
<keyword evidence="3" id="KW-0690">Ribosome biogenesis</keyword>
<reference evidence="8" key="3">
    <citation type="submission" date="2024-01" db="EMBL/GenBank/DDBJ databases">
        <authorList>
            <person name="Coelho M.A."/>
            <person name="David-Palma M."/>
            <person name="Shea T."/>
            <person name="Sun S."/>
            <person name="Cuomo C.A."/>
            <person name="Heitman J."/>
        </authorList>
    </citation>
    <scope>NUCLEOTIDE SEQUENCE</scope>
    <source>
        <strain evidence="8">CBS 7841</strain>
    </source>
</reference>
<feature type="compositionally biased region" description="Acidic residues" evidence="7">
    <location>
        <begin position="380"/>
        <end position="391"/>
    </location>
</feature>
<dbReference type="InterPro" id="IPR007276">
    <property type="entry name" value="Nop14"/>
</dbReference>
<dbReference type="GO" id="GO:0032040">
    <property type="term" value="C:small-subunit processome"/>
    <property type="evidence" value="ECO:0007669"/>
    <property type="project" value="InterPro"/>
</dbReference>
<feature type="region of interest" description="Disordered" evidence="7">
    <location>
        <begin position="62"/>
        <end position="101"/>
    </location>
</feature>
<dbReference type="GO" id="GO:0030692">
    <property type="term" value="C:Noc4p-Nop14p complex"/>
    <property type="evidence" value="ECO:0007669"/>
    <property type="project" value="TreeGrafter"/>
</dbReference>
<feature type="compositionally biased region" description="Basic and acidic residues" evidence="7">
    <location>
        <begin position="327"/>
        <end position="358"/>
    </location>
</feature>
<keyword evidence="4" id="KW-0698">rRNA processing</keyword>
<dbReference type="PANTHER" id="PTHR23183">
    <property type="entry name" value="NOP14"/>
    <property type="match status" value="1"/>
</dbReference>
<evidence type="ECO:0000256" key="2">
    <source>
        <dbReference type="ARBA" id="ARBA00007466"/>
    </source>
</evidence>
<feature type="compositionally biased region" description="Basic and acidic residues" evidence="7">
    <location>
        <begin position="911"/>
        <end position="924"/>
    </location>
</feature>
<feature type="region of interest" description="Disordered" evidence="7">
    <location>
        <begin position="321"/>
        <end position="455"/>
    </location>
</feature>
<feature type="compositionally biased region" description="Basic and acidic residues" evidence="7">
    <location>
        <begin position="90"/>
        <end position="101"/>
    </location>
</feature>
<dbReference type="EMBL" id="CP143785">
    <property type="protein sequence ID" value="WVN86800.1"/>
    <property type="molecule type" value="Genomic_DNA"/>
</dbReference>
<reference evidence="8" key="1">
    <citation type="submission" date="2016-06" db="EMBL/GenBank/DDBJ databases">
        <authorList>
            <person name="Cuomo C."/>
            <person name="Litvintseva A."/>
            <person name="Heitman J."/>
            <person name="Chen Y."/>
            <person name="Sun S."/>
            <person name="Springer D."/>
            <person name="Dromer F."/>
            <person name="Young S."/>
            <person name="Zeng Q."/>
            <person name="Chapman S."/>
            <person name="Gujja S."/>
            <person name="Saif S."/>
            <person name="Birren B."/>
        </authorList>
    </citation>
    <scope>NUCLEOTIDE SEQUENCE</scope>
    <source>
        <strain evidence="8">CBS 7841</strain>
    </source>
</reference>
<sequence>MAPSQLSQLKSALSNAGISRKTYSKKEKKAYNKGGARETDRQKKFDKLEEIRKSLNKFDERETKVKHDAGGRNLKGVVGRPSASRQAGLEQRKKSLLLEHQLKDHRGTFRDRRFGENDPSLSLEDRMLERYTRERQRGQGKKGMFNLEDNEEPFGEFDDGFALGDLTHGGRNVMDLPGDDFDAQGFGEKDDEEEDKGRIDNHVVSQVHFGGFNKVSEDEELPVKKKSKHEVMAEVIAKSKEHKFERQMQKEADAELRDQLDDRLADLQALLAGSTALAPTDTLFPTTSKPRVASPSAVDAKAIGDGEYDQIVRSLAFDARAKPKNRTKSEEELAKEEKDKLELAEAKRLRRMMGKDVSDEQQDDGSRKRRRIEGKKPGTDDLEDDYFEDETFLGPGLTREEIENTRLLGSEVDSNSKEESENEDDDKEEQESNSDLERMGEEEDSESDEDSMRDLNEEEETLLDGVEPIFKKPEKNTDNTSKVNEIPFTFPCPSTIDQFENILDPLEEDALPIVVQRIRTLHHPSLGEGNKEKLLHFFGVLLDYILVLSSRSNPPFPLMQNLIPHLTALIQLNPVSAASHFVEKLALMQKNLTRGLARGAAKLESKTLPAAPELALLRFIGVFWSTSDLSHPVVAPAVLLMGQYLSQAKVRSLRDLASGLLLCSLLVEYEAFSKRLIPEAITFVASAFTILLPRRKNVKPVEVFPDLKAPSISLFLTLPSTAIPSHPIDITSALKPDESLEKAQLEQRKMDLLIVALKLVDKFAHMYANLEAFVEVMIPFKKVLEESKIAKLSEESKAIFIQTFSSIAKRITNTLSVRQPLTLQSHKPIPIVSYAPRFEENYTPGRHYDPDAERNASAKLKALYKKEKKGAMRELRKDNKFLAGEKAREQAEKDKEYAAKLRKAEGSITVERAEEKAMQREKAKEKKRAGKS</sequence>
<evidence type="ECO:0000256" key="1">
    <source>
        <dbReference type="ARBA" id="ARBA00004604"/>
    </source>
</evidence>
<accession>A0AAJ8LZ06</accession>
<evidence type="ECO:0000313" key="8">
    <source>
        <dbReference type="EMBL" id="WVN86800.1"/>
    </source>
</evidence>
<keyword evidence="9" id="KW-1185">Reference proteome</keyword>
<feature type="compositionally biased region" description="Basic and acidic residues" evidence="7">
    <location>
        <begin position="35"/>
        <end position="45"/>
    </location>
</feature>
<dbReference type="RefSeq" id="XP_066067500.1">
    <property type="nucleotide sequence ID" value="XM_066211403.1"/>
</dbReference>
<dbReference type="GeneID" id="91086184"/>